<dbReference type="Proteomes" id="UP001259347">
    <property type="component" value="Unassembled WGS sequence"/>
</dbReference>
<dbReference type="PROSITE" id="PS51318">
    <property type="entry name" value="TAT"/>
    <property type="match status" value="1"/>
</dbReference>
<name>A0ABU1SBA3_9MICO</name>
<sequence>MSKEFEGGPVVEGSGAVGLPRRTIVKGAAWSLPVIAAAAAVPMASASVTPTDCNGCFSWDPTAQNIGSPPANTWLTAPIDNVDTPRTYGTALVAYYSLKYNCVVPDDVRYVSYLVNYDSHIQAAPGTTVSTSDGGSVQPVYNPAGVVNIPGAGGSGAGIVYGPNSGVTPVSNVSALGYAVIYAGNVGWSAPATDLTSGPSLSHHITGTTFTANVQFTTVYMDGTVSTSSCTADVTLMMASPYPGTSFSPTDWQYWYAGSLTGIVA</sequence>
<evidence type="ECO:0000313" key="1">
    <source>
        <dbReference type="EMBL" id="MDR6866826.1"/>
    </source>
</evidence>
<dbReference type="InterPro" id="IPR006311">
    <property type="entry name" value="TAT_signal"/>
</dbReference>
<dbReference type="EMBL" id="JAVDUM010000005">
    <property type="protein sequence ID" value="MDR6866826.1"/>
    <property type="molecule type" value="Genomic_DNA"/>
</dbReference>
<dbReference type="RefSeq" id="WP_310018987.1">
    <property type="nucleotide sequence ID" value="NZ_JAVDUM010000005.1"/>
</dbReference>
<gene>
    <name evidence="1" type="ORF">J2Y69_001425</name>
</gene>
<reference evidence="1 2" key="1">
    <citation type="submission" date="2023-07" db="EMBL/GenBank/DDBJ databases">
        <title>Sorghum-associated microbial communities from plants grown in Nebraska, USA.</title>
        <authorList>
            <person name="Schachtman D."/>
        </authorList>
    </citation>
    <scope>NUCLEOTIDE SEQUENCE [LARGE SCALE GENOMIC DNA]</scope>
    <source>
        <strain evidence="1 2">2980</strain>
    </source>
</reference>
<comment type="caution">
    <text evidence="1">The sequence shown here is derived from an EMBL/GenBank/DDBJ whole genome shotgun (WGS) entry which is preliminary data.</text>
</comment>
<keyword evidence="2" id="KW-1185">Reference proteome</keyword>
<organism evidence="1 2">
    <name type="scientific">Microbacterium resistens</name>
    <dbReference type="NCBI Taxonomy" id="156977"/>
    <lineage>
        <taxon>Bacteria</taxon>
        <taxon>Bacillati</taxon>
        <taxon>Actinomycetota</taxon>
        <taxon>Actinomycetes</taxon>
        <taxon>Micrococcales</taxon>
        <taxon>Microbacteriaceae</taxon>
        <taxon>Microbacterium</taxon>
    </lineage>
</organism>
<protein>
    <recommendedName>
        <fullName evidence="3">Secreted protein</fullName>
    </recommendedName>
</protein>
<proteinExistence type="predicted"/>
<evidence type="ECO:0008006" key="3">
    <source>
        <dbReference type="Google" id="ProtNLM"/>
    </source>
</evidence>
<accession>A0ABU1SBA3</accession>
<evidence type="ECO:0000313" key="2">
    <source>
        <dbReference type="Proteomes" id="UP001259347"/>
    </source>
</evidence>